<evidence type="ECO:0000313" key="1">
    <source>
        <dbReference type="EMBL" id="RXH95594.1"/>
    </source>
</evidence>
<comment type="caution">
    <text evidence="1">The sequence shown here is derived from an EMBL/GenBank/DDBJ whole genome shotgun (WGS) entry which is preliminary data.</text>
</comment>
<protein>
    <submittedName>
        <fullName evidence="1">Uncharacterized protein</fullName>
    </submittedName>
</protein>
<dbReference type="AlphaFoldDB" id="A0A498JP16"/>
<dbReference type="STRING" id="3750.A0A498JP16"/>
<dbReference type="Proteomes" id="UP000290289">
    <property type="component" value="Chromosome 6"/>
</dbReference>
<sequence>MGFFKNQSERVPIAENGSLLFPIEKFTSSFFVNLVYYLGVILVMDDVLLSEITGWVIWYLVGKFVKKDFYALQLFEELSKRPLYEKHPMAKFVWSVTNNTAIVEWYNACQEALLETLHLTTHATSELHIATSWQTLKSFWNALTITDYIMEIEFLWENDIKVDLWGGNATCLIFFFSF</sequence>
<accession>A0A498JP16</accession>
<dbReference type="EMBL" id="RDQH01000332">
    <property type="protein sequence ID" value="RXH95594.1"/>
    <property type="molecule type" value="Genomic_DNA"/>
</dbReference>
<reference evidence="1 2" key="1">
    <citation type="submission" date="2018-10" db="EMBL/GenBank/DDBJ databases">
        <title>A high-quality apple genome assembly.</title>
        <authorList>
            <person name="Hu J."/>
        </authorList>
    </citation>
    <scope>NUCLEOTIDE SEQUENCE [LARGE SCALE GENOMIC DNA]</scope>
    <source>
        <strain evidence="2">cv. HFTH1</strain>
        <tissue evidence="1">Young leaf</tissue>
    </source>
</reference>
<name>A0A498JP16_MALDO</name>
<proteinExistence type="predicted"/>
<keyword evidence="2" id="KW-1185">Reference proteome</keyword>
<evidence type="ECO:0000313" key="2">
    <source>
        <dbReference type="Proteomes" id="UP000290289"/>
    </source>
</evidence>
<organism evidence="1 2">
    <name type="scientific">Malus domestica</name>
    <name type="common">Apple</name>
    <name type="synonym">Pyrus malus</name>
    <dbReference type="NCBI Taxonomy" id="3750"/>
    <lineage>
        <taxon>Eukaryota</taxon>
        <taxon>Viridiplantae</taxon>
        <taxon>Streptophyta</taxon>
        <taxon>Embryophyta</taxon>
        <taxon>Tracheophyta</taxon>
        <taxon>Spermatophyta</taxon>
        <taxon>Magnoliopsida</taxon>
        <taxon>eudicotyledons</taxon>
        <taxon>Gunneridae</taxon>
        <taxon>Pentapetalae</taxon>
        <taxon>rosids</taxon>
        <taxon>fabids</taxon>
        <taxon>Rosales</taxon>
        <taxon>Rosaceae</taxon>
        <taxon>Amygdaloideae</taxon>
        <taxon>Maleae</taxon>
        <taxon>Malus</taxon>
    </lineage>
</organism>
<gene>
    <name evidence="1" type="ORF">DVH24_008094</name>
</gene>